<proteinExistence type="predicted"/>
<evidence type="ECO:0000313" key="1">
    <source>
        <dbReference type="EMBL" id="KEH28602.1"/>
    </source>
</evidence>
<evidence type="ECO:0000313" key="2">
    <source>
        <dbReference type="EnsemblPlants" id="KEH28602"/>
    </source>
</evidence>
<gene>
    <name evidence="1" type="ordered locus">MTR_4g008030</name>
</gene>
<organism evidence="1 3">
    <name type="scientific">Medicago truncatula</name>
    <name type="common">Barrel medic</name>
    <name type="synonym">Medicago tribuloides</name>
    <dbReference type="NCBI Taxonomy" id="3880"/>
    <lineage>
        <taxon>Eukaryota</taxon>
        <taxon>Viridiplantae</taxon>
        <taxon>Streptophyta</taxon>
        <taxon>Embryophyta</taxon>
        <taxon>Tracheophyta</taxon>
        <taxon>Spermatophyta</taxon>
        <taxon>Magnoliopsida</taxon>
        <taxon>eudicotyledons</taxon>
        <taxon>Gunneridae</taxon>
        <taxon>Pentapetalae</taxon>
        <taxon>rosids</taxon>
        <taxon>fabids</taxon>
        <taxon>Fabales</taxon>
        <taxon>Fabaceae</taxon>
        <taxon>Papilionoideae</taxon>
        <taxon>50 kb inversion clade</taxon>
        <taxon>NPAAA clade</taxon>
        <taxon>Hologalegina</taxon>
        <taxon>IRL clade</taxon>
        <taxon>Trifolieae</taxon>
        <taxon>Medicago</taxon>
    </lineage>
</organism>
<dbReference type="EnsemblPlants" id="KEH28602">
    <property type="protein sequence ID" value="KEH28602"/>
    <property type="gene ID" value="MTR_4g008030"/>
</dbReference>
<sequence>MNNIVSESRICIPTENDGGFLIVNSLATSSFISIQNILEGYHFRDSSLTEKKTVVHEEEMDNRWTPPTDASTVDKTAILMVPDIRGKGIPPSKTTKRSNKSYTIVVDKRMIVDRGDTLHNPTDPGHNLRFSVAMLEQN</sequence>
<keyword evidence="3" id="KW-1185">Reference proteome</keyword>
<dbReference type="EMBL" id="CM001220">
    <property type="protein sequence ID" value="KEH28602.1"/>
    <property type="molecule type" value="Genomic_DNA"/>
</dbReference>
<reference evidence="1 3" key="1">
    <citation type="journal article" date="2011" name="Nature">
        <title>The Medicago genome provides insight into the evolution of rhizobial symbioses.</title>
        <authorList>
            <person name="Young N.D."/>
            <person name="Debelle F."/>
            <person name="Oldroyd G.E."/>
            <person name="Geurts R."/>
            <person name="Cannon S.B."/>
            <person name="Udvardi M.K."/>
            <person name="Benedito V.A."/>
            <person name="Mayer K.F."/>
            <person name="Gouzy J."/>
            <person name="Schoof H."/>
            <person name="Van de Peer Y."/>
            <person name="Proost S."/>
            <person name="Cook D.R."/>
            <person name="Meyers B.C."/>
            <person name="Spannagl M."/>
            <person name="Cheung F."/>
            <person name="De Mita S."/>
            <person name="Krishnakumar V."/>
            <person name="Gundlach H."/>
            <person name="Zhou S."/>
            <person name="Mudge J."/>
            <person name="Bharti A.K."/>
            <person name="Murray J.D."/>
            <person name="Naoumkina M.A."/>
            <person name="Rosen B."/>
            <person name="Silverstein K.A."/>
            <person name="Tang H."/>
            <person name="Rombauts S."/>
            <person name="Zhao P.X."/>
            <person name="Zhou P."/>
            <person name="Barbe V."/>
            <person name="Bardou P."/>
            <person name="Bechner M."/>
            <person name="Bellec A."/>
            <person name="Berger A."/>
            <person name="Berges H."/>
            <person name="Bidwell S."/>
            <person name="Bisseling T."/>
            <person name="Choisne N."/>
            <person name="Couloux A."/>
            <person name="Denny R."/>
            <person name="Deshpande S."/>
            <person name="Dai X."/>
            <person name="Doyle J.J."/>
            <person name="Dudez A.M."/>
            <person name="Farmer A.D."/>
            <person name="Fouteau S."/>
            <person name="Franken C."/>
            <person name="Gibelin C."/>
            <person name="Gish J."/>
            <person name="Goldstein S."/>
            <person name="Gonzalez A.J."/>
            <person name="Green P.J."/>
            <person name="Hallab A."/>
            <person name="Hartog M."/>
            <person name="Hua A."/>
            <person name="Humphray S.J."/>
            <person name="Jeong D.H."/>
            <person name="Jing Y."/>
            <person name="Jocker A."/>
            <person name="Kenton S.M."/>
            <person name="Kim D.J."/>
            <person name="Klee K."/>
            <person name="Lai H."/>
            <person name="Lang C."/>
            <person name="Lin S."/>
            <person name="Macmil S.L."/>
            <person name="Magdelenat G."/>
            <person name="Matthews L."/>
            <person name="McCorrison J."/>
            <person name="Monaghan E.L."/>
            <person name="Mun J.H."/>
            <person name="Najar F.Z."/>
            <person name="Nicholson C."/>
            <person name="Noirot C."/>
            <person name="O'Bleness M."/>
            <person name="Paule C.R."/>
            <person name="Poulain J."/>
            <person name="Prion F."/>
            <person name="Qin B."/>
            <person name="Qu C."/>
            <person name="Retzel E.F."/>
            <person name="Riddle C."/>
            <person name="Sallet E."/>
            <person name="Samain S."/>
            <person name="Samson N."/>
            <person name="Sanders I."/>
            <person name="Saurat O."/>
            <person name="Scarpelli C."/>
            <person name="Schiex T."/>
            <person name="Segurens B."/>
            <person name="Severin A.J."/>
            <person name="Sherrier D.J."/>
            <person name="Shi R."/>
            <person name="Sims S."/>
            <person name="Singer S.R."/>
            <person name="Sinharoy S."/>
            <person name="Sterck L."/>
            <person name="Viollet A."/>
            <person name="Wang B.B."/>
            <person name="Wang K."/>
            <person name="Wang M."/>
            <person name="Wang X."/>
            <person name="Warfsmann J."/>
            <person name="Weissenbach J."/>
            <person name="White D.D."/>
            <person name="White J.D."/>
            <person name="Wiley G.B."/>
            <person name="Wincker P."/>
            <person name="Xing Y."/>
            <person name="Yang L."/>
            <person name="Yao Z."/>
            <person name="Ying F."/>
            <person name="Zhai J."/>
            <person name="Zhou L."/>
            <person name="Zuber A."/>
            <person name="Denarie J."/>
            <person name="Dixon R.A."/>
            <person name="May G.D."/>
            <person name="Schwartz D.C."/>
            <person name="Rogers J."/>
            <person name="Quetier F."/>
            <person name="Town C.D."/>
            <person name="Roe B.A."/>
        </authorList>
    </citation>
    <scope>NUCLEOTIDE SEQUENCE [LARGE SCALE GENOMIC DNA]</scope>
    <source>
        <strain evidence="1">A17</strain>
        <strain evidence="2 3">cv. Jemalong A17</strain>
    </source>
</reference>
<reference evidence="1 3" key="2">
    <citation type="journal article" date="2014" name="BMC Genomics">
        <title>An improved genome release (version Mt4.0) for the model legume Medicago truncatula.</title>
        <authorList>
            <person name="Tang H."/>
            <person name="Krishnakumar V."/>
            <person name="Bidwell S."/>
            <person name="Rosen B."/>
            <person name="Chan A."/>
            <person name="Zhou S."/>
            <person name="Gentzbittel L."/>
            <person name="Childs K.L."/>
            <person name="Yandell M."/>
            <person name="Gundlach H."/>
            <person name="Mayer K.F."/>
            <person name="Schwartz D.C."/>
            <person name="Town C.D."/>
        </authorList>
    </citation>
    <scope>GENOME REANNOTATION</scope>
    <source>
        <strain evidence="1">A17</strain>
        <strain evidence="2 3">cv. Jemalong A17</strain>
    </source>
</reference>
<dbReference type="AlphaFoldDB" id="A0A072UFZ1"/>
<dbReference type="Proteomes" id="UP000002051">
    <property type="component" value="Chromosome 4"/>
</dbReference>
<accession>A0A072UFZ1</accession>
<dbReference type="HOGENOM" id="CLU_1858203_0_0_1"/>
<name>A0A072UFZ1_MEDTR</name>
<protein>
    <submittedName>
        <fullName evidence="1 2">Uncharacterized protein</fullName>
    </submittedName>
</protein>
<reference evidence="2" key="3">
    <citation type="submission" date="2015-04" db="UniProtKB">
        <authorList>
            <consortium name="EnsemblPlants"/>
        </authorList>
    </citation>
    <scope>IDENTIFICATION</scope>
    <source>
        <strain evidence="2">cv. Jemalong A17</strain>
    </source>
</reference>
<evidence type="ECO:0000313" key="3">
    <source>
        <dbReference type="Proteomes" id="UP000002051"/>
    </source>
</evidence>